<name>A0A0W0SHQ1_9GAMM</name>
<dbReference type="AlphaFoldDB" id="A0A0W0SHQ1"/>
<dbReference type="PATRIC" id="fig|28084.5.peg.143"/>
<evidence type="ECO:0008006" key="3">
    <source>
        <dbReference type="Google" id="ProtNLM"/>
    </source>
</evidence>
<dbReference type="Proteomes" id="UP000054921">
    <property type="component" value="Unassembled WGS sequence"/>
</dbReference>
<dbReference type="EMBL" id="LNXW01000006">
    <property type="protein sequence ID" value="KTC82908.1"/>
    <property type="molecule type" value="Genomic_DNA"/>
</dbReference>
<dbReference type="STRING" id="28084.Lche_0131"/>
<reference evidence="1 2" key="1">
    <citation type="submission" date="2015-11" db="EMBL/GenBank/DDBJ databases">
        <title>Genomic analysis of 38 Legionella species identifies large and diverse effector repertoires.</title>
        <authorList>
            <person name="Burstein D."/>
            <person name="Amaro F."/>
            <person name="Zusman T."/>
            <person name="Lifshitz Z."/>
            <person name="Cohen O."/>
            <person name="Gilbert J.A."/>
            <person name="Pupko T."/>
            <person name="Shuman H.A."/>
            <person name="Segal G."/>
        </authorList>
    </citation>
    <scope>NUCLEOTIDE SEQUENCE [LARGE SCALE GENOMIC DNA]</scope>
    <source>
        <strain evidence="1 2">ORW</strain>
    </source>
</reference>
<evidence type="ECO:0000313" key="1">
    <source>
        <dbReference type="EMBL" id="KTC82908.1"/>
    </source>
</evidence>
<proteinExistence type="predicted"/>
<protein>
    <recommendedName>
        <fullName evidence="3">WGR domain-containing protein</fullName>
    </recommendedName>
</protein>
<dbReference type="OrthoDB" id="5649668at2"/>
<organism evidence="1 2">
    <name type="scientific">Legionella cherrii</name>
    <dbReference type="NCBI Taxonomy" id="28084"/>
    <lineage>
        <taxon>Bacteria</taxon>
        <taxon>Pseudomonadati</taxon>
        <taxon>Pseudomonadota</taxon>
        <taxon>Gammaproteobacteria</taxon>
        <taxon>Legionellales</taxon>
        <taxon>Legionellaceae</taxon>
        <taxon>Legionella</taxon>
    </lineage>
</organism>
<gene>
    <name evidence="1" type="ORF">Lche_0131</name>
</gene>
<dbReference type="RefSeq" id="WP_014845022.1">
    <property type="nucleotide sequence ID" value="NZ_LNXW01000006.1"/>
</dbReference>
<sequence length="157" mass="19022">MTLWFITLPWLHYLDFTYKEVYHEARFEKDKRYYVLRLEKDLLDDWTITAINGRIKSKLGQRRTLAFSTYTNAFAQFLSMIKIRYQHNYRLKTLYSENIFSLHNMLFLLISQKYTNKTNTKRKKKPRSELSQNNCSTTVHNNLSHTTAFQLDLLFNF</sequence>
<evidence type="ECO:0000313" key="2">
    <source>
        <dbReference type="Proteomes" id="UP000054921"/>
    </source>
</evidence>
<accession>A0A0W0SHQ1</accession>
<dbReference type="GeneID" id="93294344"/>
<comment type="caution">
    <text evidence="1">The sequence shown here is derived from an EMBL/GenBank/DDBJ whole genome shotgun (WGS) entry which is preliminary data.</text>
</comment>